<organism evidence="3 4">
    <name type="scientific">Candidatus Kerfeldbacteria bacterium RIFCSPHIGHO2_12_FULL_48_17</name>
    <dbReference type="NCBI Taxonomy" id="1798542"/>
    <lineage>
        <taxon>Bacteria</taxon>
        <taxon>Candidatus Kerfeldiibacteriota</taxon>
    </lineage>
</organism>
<dbReference type="GO" id="GO:0005829">
    <property type="term" value="C:cytosol"/>
    <property type="evidence" value="ECO:0007669"/>
    <property type="project" value="TreeGrafter"/>
</dbReference>
<dbReference type="Proteomes" id="UP000176952">
    <property type="component" value="Unassembled WGS sequence"/>
</dbReference>
<dbReference type="InterPro" id="IPR015946">
    <property type="entry name" value="KH_dom-like_a/b"/>
</dbReference>
<dbReference type="InterPro" id="IPR020053">
    <property type="entry name" value="Ribosome-bd_factorA_CS"/>
</dbReference>
<dbReference type="EMBL" id="MHKD01000040">
    <property type="protein sequence ID" value="OGY81976.1"/>
    <property type="molecule type" value="Genomic_DNA"/>
</dbReference>
<evidence type="ECO:0000313" key="4">
    <source>
        <dbReference type="Proteomes" id="UP000176952"/>
    </source>
</evidence>
<dbReference type="HAMAP" id="MF_00003">
    <property type="entry name" value="RbfA"/>
    <property type="match status" value="1"/>
</dbReference>
<dbReference type="InterPro" id="IPR023799">
    <property type="entry name" value="RbfA_dom_sf"/>
</dbReference>
<evidence type="ECO:0000256" key="2">
    <source>
        <dbReference type="HAMAP-Rule" id="MF_00003"/>
    </source>
</evidence>
<dbReference type="SUPFAM" id="SSF89919">
    <property type="entry name" value="Ribosome-binding factor A, RbfA"/>
    <property type="match status" value="1"/>
</dbReference>
<dbReference type="PANTHER" id="PTHR33515:SF1">
    <property type="entry name" value="RIBOSOME-BINDING FACTOR A, CHLOROPLASTIC-RELATED"/>
    <property type="match status" value="1"/>
</dbReference>
<reference evidence="3 4" key="1">
    <citation type="journal article" date="2016" name="Nat. Commun.">
        <title>Thousands of microbial genomes shed light on interconnected biogeochemical processes in an aquifer system.</title>
        <authorList>
            <person name="Anantharaman K."/>
            <person name="Brown C.T."/>
            <person name="Hug L.A."/>
            <person name="Sharon I."/>
            <person name="Castelle C.J."/>
            <person name="Probst A.J."/>
            <person name="Thomas B.C."/>
            <person name="Singh A."/>
            <person name="Wilkins M.J."/>
            <person name="Karaoz U."/>
            <person name="Brodie E.L."/>
            <person name="Williams K.H."/>
            <person name="Hubbard S.S."/>
            <person name="Banfield J.F."/>
        </authorList>
    </citation>
    <scope>NUCLEOTIDE SEQUENCE [LARGE SCALE GENOMIC DNA]</scope>
</reference>
<dbReference type="GO" id="GO:0043024">
    <property type="term" value="F:ribosomal small subunit binding"/>
    <property type="evidence" value="ECO:0007669"/>
    <property type="project" value="TreeGrafter"/>
</dbReference>
<comment type="similarity">
    <text evidence="2">Belongs to the RbfA family.</text>
</comment>
<comment type="subcellular location">
    <subcellularLocation>
        <location evidence="2">Cytoplasm</location>
    </subcellularLocation>
</comment>
<comment type="function">
    <text evidence="2">One of several proteins that assist in the late maturation steps of the functional core of the 30S ribosomal subunit. Associates with free 30S ribosomal subunits (but not with 30S subunits that are part of 70S ribosomes or polysomes). Required for efficient processing of 16S rRNA. May interact with the 5'-terminal helix region of 16S rRNA.</text>
</comment>
<keyword evidence="2" id="KW-0963">Cytoplasm</keyword>
<dbReference type="GO" id="GO:0030490">
    <property type="term" value="P:maturation of SSU-rRNA"/>
    <property type="evidence" value="ECO:0007669"/>
    <property type="project" value="UniProtKB-UniRule"/>
</dbReference>
<protein>
    <recommendedName>
        <fullName evidence="2">Ribosome-binding factor A</fullName>
    </recommendedName>
</protein>
<dbReference type="PROSITE" id="PS01319">
    <property type="entry name" value="RBFA"/>
    <property type="match status" value="1"/>
</dbReference>
<dbReference type="InterPro" id="IPR000238">
    <property type="entry name" value="RbfA"/>
</dbReference>
<dbReference type="PANTHER" id="PTHR33515">
    <property type="entry name" value="RIBOSOME-BINDING FACTOR A, CHLOROPLASTIC-RELATED"/>
    <property type="match status" value="1"/>
</dbReference>
<dbReference type="AlphaFoldDB" id="A0A1G2AZQ4"/>
<keyword evidence="1 2" id="KW-0690">Ribosome biogenesis</keyword>
<evidence type="ECO:0000256" key="1">
    <source>
        <dbReference type="ARBA" id="ARBA00022517"/>
    </source>
</evidence>
<dbReference type="STRING" id="1798542.A3F54_03570"/>
<dbReference type="Pfam" id="PF02033">
    <property type="entry name" value="RBFA"/>
    <property type="match status" value="1"/>
</dbReference>
<evidence type="ECO:0000313" key="3">
    <source>
        <dbReference type="EMBL" id="OGY81976.1"/>
    </source>
</evidence>
<comment type="caution">
    <text evidence="3">The sequence shown here is derived from an EMBL/GenBank/DDBJ whole genome shotgun (WGS) entry which is preliminary data.</text>
</comment>
<proteinExistence type="inferred from homology"/>
<accession>A0A1G2AZQ4</accession>
<sequence length="111" mass="13012">MAKQRTSQVNELIKQQLGEVILHELEMPPGKLVTITKVDTSRDLHYARVYLSVLPTTAEKELFSLLKKNIRQLQYQLHQKIKLRISPRLHFTIDEAQKKAVRINELLDRVK</sequence>
<comment type="subunit">
    <text evidence="2">Monomer. Binds 30S ribosomal subunits, but not 50S ribosomal subunits or 70S ribosomes.</text>
</comment>
<gene>
    <name evidence="2" type="primary">rbfA</name>
    <name evidence="3" type="ORF">A3F54_03570</name>
</gene>
<dbReference type="NCBIfam" id="TIGR00082">
    <property type="entry name" value="rbfA"/>
    <property type="match status" value="1"/>
</dbReference>
<dbReference type="Gene3D" id="3.30.300.20">
    <property type="match status" value="1"/>
</dbReference>
<name>A0A1G2AZQ4_9BACT</name>